<dbReference type="Gene3D" id="3.40.50.300">
    <property type="entry name" value="P-loop containing nucleotide triphosphate hydrolases"/>
    <property type="match status" value="1"/>
</dbReference>
<dbReference type="InterPro" id="IPR027417">
    <property type="entry name" value="P-loop_NTPase"/>
</dbReference>
<protein>
    <recommendedName>
        <fullName evidence="9">Cytidylate kinase</fullName>
        <shortName evidence="9">CK</shortName>
        <ecNumber evidence="9">2.7.4.25</ecNumber>
    </recommendedName>
    <alternativeName>
        <fullName evidence="9">Cytidine monophosphate kinase</fullName>
        <shortName evidence="9">CMP kinase</shortName>
    </alternativeName>
</protein>
<dbReference type="PATRIC" id="fig|480391.4.peg.72"/>
<dbReference type="AlphaFoldDB" id="A0A0R2NQJ3"/>
<comment type="caution">
    <text evidence="11">The sequence shown here is derived from an EMBL/GenBank/DDBJ whole genome shotgun (WGS) entry which is preliminary data.</text>
</comment>
<gene>
    <name evidence="9" type="primary">cmk</name>
    <name evidence="11" type="ORF">IV88_GL000070</name>
</gene>
<evidence type="ECO:0000256" key="3">
    <source>
        <dbReference type="ARBA" id="ARBA00022679"/>
    </source>
</evidence>
<dbReference type="EMBL" id="JQCQ01000001">
    <property type="protein sequence ID" value="KRO26285.1"/>
    <property type="molecule type" value="Genomic_DNA"/>
</dbReference>
<dbReference type="GO" id="GO:0036430">
    <property type="term" value="F:CMP kinase activity"/>
    <property type="evidence" value="ECO:0007669"/>
    <property type="project" value="RHEA"/>
</dbReference>
<dbReference type="GO" id="GO:0006220">
    <property type="term" value="P:pyrimidine nucleotide metabolic process"/>
    <property type="evidence" value="ECO:0007669"/>
    <property type="project" value="UniProtKB-UniRule"/>
</dbReference>
<dbReference type="CDD" id="cd02020">
    <property type="entry name" value="CMPK"/>
    <property type="match status" value="1"/>
</dbReference>
<dbReference type="PANTHER" id="PTHR21299:SF2">
    <property type="entry name" value="CYTIDYLATE KINASE"/>
    <property type="match status" value="1"/>
</dbReference>
<evidence type="ECO:0000256" key="5">
    <source>
        <dbReference type="ARBA" id="ARBA00022777"/>
    </source>
</evidence>
<dbReference type="Pfam" id="PF02224">
    <property type="entry name" value="Cytidylate_kin"/>
    <property type="match status" value="1"/>
</dbReference>
<dbReference type="SUPFAM" id="SSF52540">
    <property type="entry name" value="P-loop containing nucleoside triphosphate hydrolases"/>
    <property type="match status" value="1"/>
</dbReference>
<dbReference type="NCBIfam" id="TIGR00017">
    <property type="entry name" value="cmk"/>
    <property type="match status" value="1"/>
</dbReference>
<feature type="domain" description="Cytidylate kinase" evidence="10">
    <location>
        <begin position="11"/>
        <end position="224"/>
    </location>
</feature>
<dbReference type="GO" id="GO:0005829">
    <property type="term" value="C:cytosol"/>
    <property type="evidence" value="ECO:0007669"/>
    <property type="project" value="TreeGrafter"/>
</dbReference>
<name>A0A0R2NQJ3_9LACO</name>
<evidence type="ECO:0000313" key="11">
    <source>
        <dbReference type="EMBL" id="KRO26285.1"/>
    </source>
</evidence>
<evidence type="ECO:0000256" key="4">
    <source>
        <dbReference type="ARBA" id="ARBA00022741"/>
    </source>
</evidence>
<keyword evidence="6 9" id="KW-0067">ATP-binding</keyword>
<dbReference type="GO" id="GO:0015949">
    <property type="term" value="P:nucleobase-containing small molecule interconversion"/>
    <property type="evidence" value="ECO:0007669"/>
    <property type="project" value="TreeGrafter"/>
</dbReference>
<evidence type="ECO:0000313" key="12">
    <source>
        <dbReference type="Proteomes" id="UP000051249"/>
    </source>
</evidence>
<accession>A0A0R2NQJ3</accession>
<comment type="similarity">
    <text evidence="1 9">Belongs to the cytidylate kinase family. Type 1 subfamily.</text>
</comment>
<sequence>MESSKMKKLQIAIDGPASAGKSTVAKIVANKLSYIYCDTGAMYRSVTFKALQNHIDLNDESAIVKMLEDTEISFAPGNPVQKVFIDGNEITDDIRTPEVTNSVSTVAALKEVRSILTDRQRDIAGKGGIVMDGRDIGSAVLPNAEVKIFLIASVDERAERRFKENQQKGIKTSLETLKKEIEVRDHKDSTRKVSPLTKASDAIEVDTTSMGIDDVVNKILEIVENVRN</sequence>
<organism evidence="11 12">
    <name type="scientific">Pediococcus argentinicus</name>
    <dbReference type="NCBI Taxonomy" id="480391"/>
    <lineage>
        <taxon>Bacteria</taxon>
        <taxon>Bacillati</taxon>
        <taxon>Bacillota</taxon>
        <taxon>Bacilli</taxon>
        <taxon>Lactobacillales</taxon>
        <taxon>Lactobacillaceae</taxon>
        <taxon>Pediococcus</taxon>
    </lineage>
</organism>
<dbReference type="EC" id="2.7.4.25" evidence="9"/>
<evidence type="ECO:0000256" key="8">
    <source>
        <dbReference type="ARBA" id="ARBA00048478"/>
    </source>
</evidence>
<keyword evidence="4 9" id="KW-0547">Nucleotide-binding</keyword>
<evidence type="ECO:0000256" key="9">
    <source>
        <dbReference type="HAMAP-Rule" id="MF_00238"/>
    </source>
</evidence>
<dbReference type="PANTHER" id="PTHR21299">
    <property type="entry name" value="CYTIDYLATE KINASE/PANTOATE-BETA-ALANINE LIGASE"/>
    <property type="match status" value="1"/>
</dbReference>
<keyword evidence="3 9" id="KW-0808">Transferase</keyword>
<dbReference type="InterPro" id="IPR011994">
    <property type="entry name" value="Cytidylate_kinase_dom"/>
</dbReference>
<comment type="catalytic activity">
    <reaction evidence="7 9">
        <text>dCMP + ATP = dCDP + ADP</text>
        <dbReference type="Rhea" id="RHEA:25094"/>
        <dbReference type="ChEBI" id="CHEBI:30616"/>
        <dbReference type="ChEBI" id="CHEBI:57566"/>
        <dbReference type="ChEBI" id="CHEBI:58593"/>
        <dbReference type="ChEBI" id="CHEBI:456216"/>
        <dbReference type="EC" id="2.7.4.25"/>
    </reaction>
</comment>
<evidence type="ECO:0000256" key="7">
    <source>
        <dbReference type="ARBA" id="ARBA00047615"/>
    </source>
</evidence>
<dbReference type="GO" id="GO:0005524">
    <property type="term" value="F:ATP binding"/>
    <property type="evidence" value="ECO:0007669"/>
    <property type="project" value="UniProtKB-UniRule"/>
</dbReference>
<dbReference type="Proteomes" id="UP000051249">
    <property type="component" value="Unassembled WGS sequence"/>
</dbReference>
<evidence type="ECO:0000259" key="10">
    <source>
        <dbReference type="Pfam" id="PF02224"/>
    </source>
</evidence>
<comment type="catalytic activity">
    <reaction evidence="8 9">
        <text>CMP + ATP = CDP + ADP</text>
        <dbReference type="Rhea" id="RHEA:11600"/>
        <dbReference type="ChEBI" id="CHEBI:30616"/>
        <dbReference type="ChEBI" id="CHEBI:58069"/>
        <dbReference type="ChEBI" id="CHEBI:60377"/>
        <dbReference type="ChEBI" id="CHEBI:456216"/>
        <dbReference type="EC" id="2.7.4.25"/>
    </reaction>
</comment>
<dbReference type="InterPro" id="IPR003136">
    <property type="entry name" value="Cytidylate_kin"/>
</dbReference>
<reference evidence="11 12" key="1">
    <citation type="journal article" date="2015" name="Genome Announc.">
        <title>Expanding the biotechnology potential of lactobacilli through comparative genomics of 213 strains and associated genera.</title>
        <authorList>
            <person name="Sun Z."/>
            <person name="Harris H.M."/>
            <person name="McCann A."/>
            <person name="Guo C."/>
            <person name="Argimon S."/>
            <person name="Zhang W."/>
            <person name="Yang X."/>
            <person name="Jeffery I.B."/>
            <person name="Cooney J.C."/>
            <person name="Kagawa T.F."/>
            <person name="Liu W."/>
            <person name="Song Y."/>
            <person name="Salvetti E."/>
            <person name="Wrobel A."/>
            <person name="Rasinkangas P."/>
            <person name="Parkhill J."/>
            <person name="Rea M.C."/>
            <person name="O'Sullivan O."/>
            <person name="Ritari J."/>
            <person name="Douillard F.P."/>
            <person name="Paul Ross R."/>
            <person name="Yang R."/>
            <person name="Briner A.E."/>
            <person name="Felis G.E."/>
            <person name="de Vos W.M."/>
            <person name="Barrangou R."/>
            <person name="Klaenhammer T.R."/>
            <person name="Caufield P.W."/>
            <person name="Cui Y."/>
            <person name="Zhang H."/>
            <person name="O'Toole P.W."/>
        </authorList>
    </citation>
    <scope>NUCLEOTIDE SEQUENCE [LARGE SCALE GENOMIC DNA]</scope>
    <source>
        <strain evidence="11 12">DSM 23026</strain>
    </source>
</reference>
<dbReference type="GO" id="GO:0036431">
    <property type="term" value="F:dCMP kinase activity"/>
    <property type="evidence" value="ECO:0007669"/>
    <property type="project" value="InterPro"/>
</dbReference>
<evidence type="ECO:0000256" key="6">
    <source>
        <dbReference type="ARBA" id="ARBA00022840"/>
    </source>
</evidence>
<keyword evidence="5 9" id="KW-0418">Kinase</keyword>
<dbReference type="FunFam" id="3.40.50.300:FF:000484">
    <property type="entry name" value="Cytidylate kinase"/>
    <property type="match status" value="1"/>
</dbReference>
<comment type="subcellular location">
    <subcellularLocation>
        <location evidence="9">Cytoplasm</location>
    </subcellularLocation>
</comment>
<keyword evidence="12" id="KW-1185">Reference proteome</keyword>
<keyword evidence="2 9" id="KW-0963">Cytoplasm</keyword>
<dbReference type="HAMAP" id="MF_00238">
    <property type="entry name" value="Cytidyl_kinase_type1"/>
    <property type="match status" value="1"/>
</dbReference>
<feature type="binding site" evidence="9">
    <location>
        <begin position="15"/>
        <end position="23"/>
    </location>
    <ligand>
        <name>ATP</name>
        <dbReference type="ChEBI" id="CHEBI:30616"/>
    </ligand>
</feature>
<evidence type="ECO:0000256" key="2">
    <source>
        <dbReference type="ARBA" id="ARBA00022490"/>
    </source>
</evidence>
<evidence type="ECO:0000256" key="1">
    <source>
        <dbReference type="ARBA" id="ARBA00009427"/>
    </source>
</evidence>
<proteinExistence type="inferred from homology"/>